<comment type="caution">
    <text evidence="6">The sequence shown here is derived from an EMBL/GenBank/DDBJ whole genome shotgun (WGS) entry which is preliminary data.</text>
</comment>
<dbReference type="Proteomes" id="UP001139462">
    <property type="component" value="Unassembled WGS sequence"/>
</dbReference>
<dbReference type="AlphaFoldDB" id="A0A9X1R0S8"/>
<sequence length="337" mass="37629">MAKKEERDIVILNERIALGESRTVDFSIAKLYTSTKVEIPIIVERSKIPGPTVLITAALHGDEINGVEIVRQVIAKKINKPKRGTIICIPILNVFGFLNGDRNFPDGRDLNRVFPGTKTGSLASRVAYHFTKKVLPHADYCLDFHTGGASRFNAPQIRIKPDDEKLLELAKVFNAPFTVYSNTIEKSYRKTCFKMGIPSLLFEGGKSLDSNKDIAREGVEGIMRFLKHLDMLGSRHSVAVAESETVIIEKSKWIRAVRSGLLHVKIDCNKHVKKGEFLATITDPYGKMRFKVLSPNDGYIINVNQSPIVNQGDAIFHISTAIIPNTSESEEENLERV</sequence>
<reference evidence="6" key="1">
    <citation type="submission" date="2021-09" db="EMBL/GenBank/DDBJ databases">
        <title>Genome of Aequorivita sp. strain F64183.</title>
        <authorList>
            <person name="Wang Y."/>
        </authorList>
    </citation>
    <scope>NUCLEOTIDE SEQUENCE</scope>
    <source>
        <strain evidence="6">F64183</strain>
    </source>
</reference>
<dbReference type="RefSeq" id="WP_237606587.1">
    <property type="nucleotide sequence ID" value="NZ_JAIRBB010000001.1"/>
</dbReference>
<keyword evidence="4" id="KW-0862">Zinc</keyword>
<dbReference type="InterPro" id="IPR053138">
    <property type="entry name" value="N-alpha-Ac-DABA_deacetylase"/>
</dbReference>
<keyword evidence="7" id="KW-1185">Reference proteome</keyword>
<evidence type="ECO:0000256" key="4">
    <source>
        <dbReference type="ARBA" id="ARBA00022833"/>
    </source>
</evidence>
<dbReference type="PANTHER" id="PTHR37326:SF2">
    <property type="entry name" value="SUCCINYLGLUTAMATE DESUCCINYLASE_ASPARTOACYLASE FAMILY PROTEIN"/>
    <property type="match status" value="1"/>
</dbReference>
<keyword evidence="3" id="KW-0378">Hydrolase</keyword>
<dbReference type="EMBL" id="JAIRBB010000001">
    <property type="protein sequence ID" value="MCG2429842.1"/>
    <property type="molecule type" value="Genomic_DNA"/>
</dbReference>
<evidence type="ECO:0000256" key="2">
    <source>
        <dbReference type="ARBA" id="ARBA00022723"/>
    </source>
</evidence>
<dbReference type="PANTHER" id="PTHR37326">
    <property type="entry name" value="BLL3975 PROTEIN"/>
    <property type="match status" value="1"/>
</dbReference>
<evidence type="ECO:0000259" key="5">
    <source>
        <dbReference type="Pfam" id="PF24827"/>
    </source>
</evidence>
<protein>
    <submittedName>
        <fullName evidence="6">Succinylglutamate desuccinylase/aspartoacylase family protein</fullName>
    </submittedName>
</protein>
<evidence type="ECO:0000256" key="1">
    <source>
        <dbReference type="ARBA" id="ARBA00001947"/>
    </source>
</evidence>
<dbReference type="SUPFAM" id="SSF53187">
    <property type="entry name" value="Zn-dependent exopeptidases"/>
    <property type="match status" value="1"/>
</dbReference>
<dbReference type="Gene3D" id="3.40.630.10">
    <property type="entry name" value="Zn peptidases"/>
    <property type="match status" value="1"/>
</dbReference>
<feature type="domain" description="Succinylglutamate desuccinylase/Aspartoacylase catalytic" evidence="5">
    <location>
        <begin position="49"/>
        <end position="229"/>
    </location>
</feature>
<dbReference type="PIRSF" id="PIRSF039012">
    <property type="entry name" value="ASP"/>
    <property type="match status" value="1"/>
</dbReference>
<dbReference type="InterPro" id="IPR043795">
    <property type="entry name" value="N-alpha-Ac-DABA-like"/>
</dbReference>
<dbReference type="Pfam" id="PF24827">
    <property type="entry name" value="AstE_AspA_cat"/>
    <property type="match status" value="1"/>
</dbReference>
<evidence type="ECO:0000313" key="7">
    <source>
        <dbReference type="Proteomes" id="UP001139462"/>
    </source>
</evidence>
<organism evidence="6 7">
    <name type="scientific">Aequorivita xiaoshiensis</name>
    <dbReference type="NCBI Taxonomy" id="2874476"/>
    <lineage>
        <taxon>Bacteria</taxon>
        <taxon>Pseudomonadati</taxon>
        <taxon>Bacteroidota</taxon>
        <taxon>Flavobacteriia</taxon>
        <taxon>Flavobacteriales</taxon>
        <taxon>Flavobacteriaceae</taxon>
        <taxon>Aequorivita</taxon>
    </lineage>
</organism>
<proteinExistence type="predicted"/>
<comment type="cofactor">
    <cofactor evidence="1">
        <name>Zn(2+)</name>
        <dbReference type="ChEBI" id="CHEBI:29105"/>
    </cofactor>
</comment>
<dbReference type="GO" id="GO:0046872">
    <property type="term" value="F:metal ion binding"/>
    <property type="evidence" value="ECO:0007669"/>
    <property type="project" value="UniProtKB-KW"/>
</dbReference>
<dbReference type="GO" id="GO:0016811">
    <property type="term" value="F:hydrolase activity, acting on carbon-nitrogen (but not peptide) bonds, in linear amides"/>
    <property type="evidence" value="ECO:0007669"/>
    <property type="project" value="InterPro"/>
</dbReference>
<evidence type="ECO:0000313" key="6">
    <source>
        <dbReference type="EMBL" id="MCG2429842.1"/>
    </source>
</evidence>
<keyword evidence="2" id="KW-0479">Metal-binding</keyword>
<dbReference type="GO" id="GO:0016788">
    <property type="term" value="F:hydrolase activity, acting on ester bonds"/>
    <property type="evidence" value="ECO:0007669"/>
    <property type="project" value="InterPro"/>
</dbReference>
<dbReference type="InterPro" id="IPR055438">
    <property type="entry name" value="AstE_AspA_cat"/>
</dbReference>
<name>A0A9X1R0S8_9FLAO</name>
<accession>A0A9X1R0S8</accession>
<evidence type="ECO:0000256" key="3">
    <source>
        <dbReference type="ARBA" id="ARBA00022801"/>
    </source>
</evidence>
<gene>
    <name evidence="6" type="ORF">K8344_01820</name>
</gene>
<dbReference type="CDD" id="cd06251">
    <property type="entry name" value="M14_ASTE_ASPA-like"/>
    <property type="match status" value="1"/>
</dbReference>